<dbReference type="Gene3D" id="1.25.40.10">
    <property type="entry name" value="Tetratricopeptide repeat domain"/>
    <property type="match status" value="1"/>
</dbReference>
<organism evidence="2 3">
    <name type="scientific">Prorocentrum cordatum</name>
    <dbReference type="NCBI Taxonomy" id="2364126"/>
    <lineage>
        <taxon>Eukaryota</taxon>
        <taxon>Sar</taxon>
        <taxon>Alveolata</taxon>
        <taxon>Dinophyceae</taxon>
        <taxon>Prorocentrales</taxon>
        <taxon>Prorocentraceae</taxon>
        <taxon>Prorocentrum</taxon>
    </lineage>
</organism>
<name>A0ABN9TZ25_9DINO</name>
<dbReference type="EMBL" id="CAUYUJ010015257">
    <property type="protein sequence ID" value="CAK0851618.1"/>
    <property type="molecule type" value="Genomic_DNA"/>
</dbReference>
<accession>A0ABN9TZ25</accession>
<protein>
    <recommendedName>
        <fullName evidence="4">Selenoprotein O</fullName>
    </recommendedName>
</protein>
<evidence type="ECO:0000256" key="1">
    <source>
        <dbReference type="ARBA" id="ARBA00022737"/>
    </source>
</evidence>
<dbReference type="Proteomes" id="UP001189429">
    <property type="component" value="Unassembled WGS sequence"/>
</dbReference>
<dbReference type="PANTHER" id="PTHR47447">
    <property type="entry name" value="OS03G0856100 PROTEIN"/>
    <property type="match status" value="1"/>
</dbReference>
<evidence type="ECO:0000313" key="3">
    <source>
        <dbReference type="Proteomes" id="UP001189429"/>
    </source>
</evidence>
<evidence type="ECO:0000313" key="2">
    <source>
        <dbReference type="EMBL" id="CAK0851618.1"/>
    </source>
</evidence>
<comment type="caution">
    <text evidence="2">The sequence shown here is derived from an EMBL/GenBank/DDBJ whole genome shotgun (WGS) entry which is preliminary data.</text>
</comment>
<dbReference type="PANTHER" id="PTHR47447:SF17">
    <property type="entry name" value="OS12G0638900 PROTEIN"/>
    <property type="match status" value="1"/>
</dbReference>
<reference evidence="2" key="1">
    <citation type="submission" date="2023-10" db="EMBL/GenBank/DDBJ databases">
        <authorList>
            <person name="Chen Y."/>
            <person name="Shah S."/>
            <person name="Dougan E. K."/>
            <person name="Thang M."/>
            <person name="Chan C."/>
        </authorList>
    </citation>
    <scope>NUCLEOTIDE SEQUENCE [LARGE SCALE GENOMIC DNA]</scope>
</reference>
<keyword evidence="1" id="KW-0677">Repeat</keyword>
<evidence type="ECO:0008006" key="4">
    <source>
        <dbReference type="Google" id="ProtNLM"/>
    </source>
</evidence>
<keyword evidence="3" id="KW-1185">Reference proteome</keyword>
<proteinExistence type="predicted"/>
<gene>
    <name evidence="2" type="ORF">PCOR1329_LOCUS43730</name>
</gene>
<dbReference type="InterPro" id="IPR011990">
    <property type="entry name" value="TPR-like_helical_dom_sf"/>
</dbReference>
<sequence length="218" mass="24041">MPDLTEGRRILLFLPMSLPWRRCDGAAAERWYAAMLADIGLPDTVAHNAVLAACARAADAARVELWLGRTMPVGRLRPDEVTYTGNTVLDAYARGGSGEEVEARFLQLTAGAEPWVSARTFAIRMRPWAYAGDSARVEQQWREMEALGVRPEACNMWALLTALARARPPRAEAAARRYQERSRLAGGETDHHVLRALRRALGDAAPAPRRAVARRGEG</sequence>